<keyword evidence="2" id="KW-1185">Reference proteome</keyword>
<dbReference type="HOGENOM" id="CLU_946715_0_0_1"/>
<dbReference type="InParanoid" id="W2RYI4"/>
<protein>
    <submittedName>
        <fullName evidence="1">Uncharacterized protein</fullName>
    </submittedName>
</protein>
<reference evidence="1 2" key="1">
    <citation type="submission" date="2013-03" db="EMBL/GenBank/DDBJ databases">
        <title>The Genome Sequence of Phialophora europaea CBS 101466.</title>
        <authorList>
            <consortium name="The Broad Institute Genomics Platform"/>
            <person name="Cuomo C."/>
            <person name="de Hoog S."/>
            <person name="Gorbushina A."/>
            <person name="Walker B."/>
            <person name="Young S.K."/>
            <person name="Zeng Q."/>
            <person name="Gargeya S."/>
            <person name="Fitzgerald M."/>
            <person name="Haas B."/>
            <person name="Abouelleil A."/>
            <person name="Allen A.W."/>
            <person name="Alvarado L."/>
            <person name="Arachchi H.M."/>
            <person name="Berlin A.M."/>
            <person name="Chapman S.B."/>
            <person name="Gainer-Dewar J."/>
            <person name="Goldberg J."/>
            <person name="Griggs A."/>
            <person name="Gujja S."/>
            <person name="Hansen M."/>
            <person name="Howarth C."/>
            <person name="Imamovic A."/>
            <person name="Ireland A."/>
            <person name="Larimer J."/>
            <person name="McCowan C."/>
            <person name="Murphy C."/>
            <person name="Pearson M."/>
            <person name="Poon T.W."/>
            <person name="Priest M."/>
            <person name="Roberts A."/>
            <person name="Saif S."/>
            <person name="Shea T."/>
            <person name="Sisk P."/>
            <person name="Sykes S."/>
            <person name="Wortman J."/>
            <person name="Nusbaum C."/>
            <person name="Birren B."/>
        </authorList>
    </citation>
    <scope>NUCLEOTIDE SEQUENCE [LARGE SCALE GENOMIC DNA]</scope>
    <source>
        <strain evidence="1 2">CBS 101466</strain>
    </source>
</reference>
<dbReference type="AlphaFoldDB" id="W2RYI4"/>
<name>W2RYI4_CYPE1</name>
<dbReference type="VEuPathDB" id="FungiDB:HMPREF1541_03305"/>
<sequence>MGDNNVDITRFLVKNEGQRFTKTAVLKSRGEPVAQFASAWNIQSQMTAIAALDTLSNQLWYVLVNHQISVPLPAALSLDGSSGGTKLGLGLITITVAADAQKQGKILKKGTGSHEQPPLETLETEIEIEQVGPTATQHSQSASNSISKDLGANIGMFGNTPTAGVSASYSVSQSLSNTVYDVEITSNLGDRRRSQVWTFDHTGMDSNAAKSTFNYQVQELWRVSGAGPPGKEWTNVLENFAMTLSIKWQPEVTYKVGGTAAEPKRFVDTMEENFSLIWTQKDIPASLTAGRMSH</sequence>
<dbReference type="GeneID" id="19970644"/>
<dbReference type="Proteomes" id="UP000030752">
    <property type="component" value="Unassembled WGS sequence"/>
</dbReference>
<gene>
    <name evidence="1" type="ORF">HMPREF1541_03305</name>
</gene>
<dbReference type="RefSeq" id="XP_008715879.1">
    <property type="nucleotide sequence ID" value="XM_008717657.1"/>
</dbReference>
<proteinExistence type="predicted"/>
<evidence type="ECO:0000313" key="2">
    <source>
        <dbReference type="Proteomes" id="UP000030752"/>
    </source>
</evidence>
<organism evidence="1 2">
    <name type="scientific">Cyphellophora europaea (strain CBS 101466)</name>
    <name type="common">Phialophora europaea</name>
    <dbReference type="NCBI Taxonomy" id="1220924"/>
    <lineage>
        <taxon>Eukaryota</taxon>
        <taxon>Fungi</taxon>
        <taxon>Dikarya</taxon>
        <taxon>Ascomycota</taxon>
        <taxon>Pezizomycotina</taxon>
        <taxon>Eurotiomycetes</taxon>
        <taxon>Chaetothyriomycetidae</taxon>
        <taxon>Chaetothyriales</taxon>
        <taxon>Cyphellophoraceae</taxon>
        <taxon>Cyphellophora</taxon>
    </lineage>
</organism>
<accession>W2RYI4</accession>
<dbReference type="EMBL" id="KB822719">
    <property type="protein sequence ID" value="ETN41370.1"/>
    <property type="molecule type" value="Genomic_DNA"/>
</dbReference>
<evidence type="ECO:0000313" key="1">
    <source>
        <dbReference type="EMBL" id="ETN41370.1"/>
    </source>
</evidence>